<evidence type="ECO:0000256" key="1">
    <source>
        <dbReference type="SAM" id="SignalP"/>
    </source>
</evidence>
<feature type="chain" id="PRO_5036712918" evidence="1">
    <location>
        <begin position="29"/>
        <end position="132"/>
    </location>
</feature>
<sequence length="132" mass="14433">MNLAKTFSKVLAATCLLLVSGIPFSVLAESIPTKPIEPIDQPLVVGDDTYQVLLSMPLQLYRNATNGPMKYNTTSSDGRFELISFLPALTQERKTEPAPAPYQLYRLALVRDNTNGKTIKAALPIQIINAAN</sequence>
<gene>
    <name evidence="2" type="ORF">H6G06_26560</name>
</gene>
<dbReference type="EMBL" id="JACJQU010000037">
    <property type="protein sequence ID" value="MBD2296940.1"/>
    <property type="molecule type" value="Genomic_DNA"/>
</dbReference>
<keyword evidence="3" id="KW-1185">Reference proteome</keyword>
<evidence type="ECO:0000313" key="2">
    <source>
        <dbReference type="EMBL" id="MBD2296940.1"/>
    </source>
</evidence>
<dbReference type="RefSeq" id="WP_190565058.1">
    <property type="nucleotide sequence ID" value="NZ_JACJQU010000037.1"/>
</dbReference>
<reference evidence="3" key="1">
    <citation type="journal article" date="2020" name="ISME J.">
        <title>Comparative genomics reveals insights into cyanobacterial evolution and habitat adaptation.</title>
        <authorList>
            <person name="Chen M.Y."/>
            <person name="Teng W.K."/>
            <person name="Zhao L."/>
            <person name="Hu C.X."/>
            <person name="Zhou Y.K."/>
            <person name="Han B.P."/>
            <person name="Song L.R."/>
            <person name="Shu W.S."/>
        </authorList>
    </citation>
    <scope>NUCLEOTIDE SEQUENCE [LARGE SCALE GENOMIC DNA]</scope>
    <source>
        <strain evidence="3">FACHB-251</strain>
    </source>
</reference>
<keyword evidence="1" id="KW-0732">Signal</keyword>
<proteinExistence type="predicted"/>
<name>A0A926WLR5_9NOST</name>
<organism evidence="2 3">
    <name type="scientific">Anabaena sphaerica FACHB-251</name>
    <dbReference type="NCBI Taxonomy" id="2692883"/>
    <lineage>
        <taxon>Bacteria</taxon>
        <taxon>Bacillati</taxon>
        <taxon>Cyanobacteriota</taxon>
        <taxon>Cyanophyceae</taxon>
        <taxon>Nostocales</taxon>
        <taxon>Nostocaceae</taxon>
        <taxon>Anabaena</taxon>
    </lineage>
</organism>
<protein>
    <submittedName>
        <fullName evidence="2">Uncharacterized protein</fullName>
    </submittedName>
</protein>
<dbReference type="Proteomes" id="UP000662185">
    <property type="component" value="Unassembled WGS sequence"/>
</dbReference>
<accession>A0A926WLR5</accession>
<dbReference type="AlphaFoldDB" id="A0A926WLR5"/>
<feature type="signal peptide" evidence="1">
    <location>
        <begin position="1"/>
        <end position="28"/>
    </location>
</feature>
<evidence type="ECO:0000313" key="3">
    <source>
        <dbReference type="Proteomes" id="UP000662185"/>
    </source>
</evidence>
<comment type="caution">
    <text evidence="2">The sequence shown here is derived from an EMBL/GenBank/DDBJ whole genome shotgun (WGS) entry which is preliminary data.</text>
</comment>